<organism evidence="1 2">
    <name type="scientific">Gigaspora margarita</name>
    <dbReference type="NCBI Taxonomy" id="4874"/>
    <lineage>
        <taxon>Eukaryota</taxon>
        <taxon>Fungi</taxon>
        <taxon>Fungi incertae sedis</taxon>
        <taxon>Mucoromycota</taxon>
        <taxon>Glomeromycotina</taxon>
        <taxon>Glomeromycetes</taxon>
        <taxon>Diversisporales</taxon>
        <taxon>Gigasporaceae</taxon>
        <taxon>Gigaspora</taxon>
    </lineage>
</organism>
<keyword evidence="2" id="KW-1185">Reference proteome</keyword>
<comment type="caution">
    <text evidence="1">The sequence shown here is derived from an EMBL/GenBank/DDBJ whole genome shotgun (WGS) entry which is preliminary data.</text>
</comment>
<feature type="non-terminal residue" evidence="1">
    <location>
        <position position="71"/>
    </location>
</feature>
<protein>
    <submittedName>
        <fullName evidence="1">642_t:CDS:1</fullName>
    </submittedName>
</protein>
<evidence type="ECO:0000313" key="1">
    <source>
        <dbReference type="EMBL" id="CAG8837106.1"/>
    </source>
</evidence>
<evidence type="ECO:0000313" key="2">
    <source>
        <dbReference type="Proteomes" id="UP000789901"/>
    </source>
</evidence>
<accession>A0ABN7WRB3</accession>
<name>A0ABN7WRB3_GIGMA</name>
<feature type="non-terminal residue" evidence="1">
    <location>
        <position position="1"/>
    </location>
</feature>
<gene>
    <name evidence="1" type="ORF">GMARGA_LOCUS33350</name>
</gene>
<sequence>FDGTLINSESIDELNYESVDELLSDNTIREKFKSYRNYLFHLTYGISTYIQRWNCYSLNIEAWNDNFEAFM</sequence>
<proteinExistence type="predicted"/>
<dbReference type="EMBL" id="CAJVQB010055103">
    <property type="protein sequence ID" value="CAG8837106.1"/>
    <property type="molecule type" value="Genomic_DNA"/>
</dbReference>
<reference evidence="1 2" key="1">
    <citation type="submission" date="2021-06" db="EMBL/GenBank/DDBJ databases">
        <authorList>
            <person name="Kallberg Y."/>
            <person name="Tangrot J."/>
            <person name="Rosling A."/>
        </authorList>
    </citation>
    <scope>NUCLEOTIDE SEQUENCE [LARGE SCALE GENOMIC DNA]</scope>
    <source>
        <strain evidence="1 2">120-4 pot B 10/14</strain>
    </source>
</reference>
<dbReference type="Proteomes" id="UP000789901">
    <property type="component" value="Unassembled WGS sequence"/>
</dbReference>